<dbReference type="AlphaFoldDB" id="A0A4Q7DNY7"/>
<evidence type="ECO:0000313" key="2">
    <source>
        <dbReference type="Proteomes" id="UP000293550"/>
    </source>
</evidence>
<dbReference type="RefSeq" id="WP_130153752.1">
    <property type="nucleotide sequence ID" value="NZ_SCFB01000004.1"/>
</dbReference>
<keyword evidence="2" id="KW-1185">Reference proteome</keyword>
<sequence>MSLHLKKPTLEHDDLSFFKTLYHTSVKDIMEMDALKIQSLMTRTEALSRWLEGIHKLAHTLNMKGH</sequence>
<proteinExistence type="predicted"/>
<accession>A0A4Q7DNY7</accession>
<comment type="caution">
    <text evidence="1">The sequence shown here is derived from an EMBL/GenBank/DDBJ whole genome shotgun (WGS) entry which is preliminary data.</text>
</comment>
<reference evidence="1 2" key="1">
    <citation type="submission" date="2018-10" db="EMBL/GenBank/DDBJ databases">
        <title>An updated phylogeny of the Alphaproteobacteria reveals that the parasitic Rickettsiales and Holosporales have independent origins.</title>
        <authorList>
            <person name="Munoz-Gomez S.A."/>
            <person name="Hess S."/>
            <person name="Burger G."/>
            <person name="Lang B.F."/>
            <person name="Susko E."/>
            <person name="Slamovits C.H."/>
            <person name="Roger A.J."/>
        </authorList>
    </citation>
    <scope>NUCLEOTIDE SEQUENCE [LARGE SCALE GENOMIC DNA]</scope>
    <source>
        <strain evidence="1">HOLO01</strain>
    </source>
</reference>
<dbReference type="EMBL" id="SCFB01000004">
    <property type="protein sequence ID" value="RZI46656.1"/>
    <property type="molecule type" value="Genomic_DNA"/>
</dbReference>
<evidence type="ECO:0000313" key="1">
    <source>
        <dbReference type="EMBL" id="RZI46656.1"/>
    </source>
</evidence>
<organism evidence="1 2">
    <name type="scientific">Candidatus Finniella inopinata</name>
    <dbReference type="NCBI Taxonomy" id="1696036"/>
    <lineage>
        <taxon>Bacteria</taxon>
        <taxon>Pseudomonadati</taxon>
        <taxon>Pseudomonadota</taxon>
        <taxon>Alphaproteobacteria</taxon>
        <taxon>Holosporales</taxon>
        <taxon>Candidatus Paracaedibacteraceae</taxon>
        <taxon>Candidatus Finniella</taxon>
    </lineage>
</organism>
<gene>
    <name evidence="1" type="ORF">EQU50_03470</name>
</gene>
<name>A0A4Q7DNY7_9PROT</name>
<dbReference type="Proteomes" id="UP000293550">
    <property type="component" value="Unassembled WGS sequence"/>
</dbReference>
<protein>
    <submittedName>
        <fullName evidence="1">Uncharacterized protein</fullName>
    </submittedName>
</protein>